<dbReference type="GO" id="GO:0005975">
    <property type="term" value="P:carbohydrate metabolic process"/>
    <property type="evidence" value="ECO:0007669"/>
    <property type="project" value="InterPro"/>
</dbReference>
<dbReference type="Gene3D" id="2.60.120.260">
    <property type="entry name" value="Galactose-binding domain-like"/>
    <property type="match status" value="2"/>
</dbReference>
<dbReference type="InterPro" id="IPR048913">
    <property type="entry name" value="BetaGal_gal-bd"/>
</dbReference>
<dbReference type="SUPFAM" id="SSF49785">
    <property type="entry name" value="Galactose-binding domain-like"/>
    <property type="match status" value="1"/>
</dbReference>
<dbReference type="HOGENOM" id="CLU_007853_7_2_1"/>
<feature type="domain" description="Beta-galactosidase galactose-binding" evidence="8">
    <location>
        <begin position="549"/>
        <end position="609"/>
    </location>
</feature>
<evidence type="ECO:0000259" key="7">
    <source>
        <dbReference type="Pfam" id="PF21317"/>
    </source>
</evidence>
<dbReference type="InterPro" id="IPR026283">
    <property type="entry name" value="B-gal_1-like"/>
</dbReference>
<feature type="active site" description="Proton donor" evidence="4">
    <location>
        <position position="202"/>
    </location>
</feature>
<dbReference type="InterPro" id="IPR048912">
    <property type="entry name" value="BetaGal1-like_ABD1"/>
</dbReference>
<dbReference type="Pfam" id="PF21317">
    <property type="entry name" value="BetaGal_ABD_1"/>
    <property type="match status" value="1"/>
</dbReference>
<evidence type="ECO:0000259" key="6">
    <source>
        <dbReference type="Pfam" id="PF01301"/>
    </source>
</evidence>
<dbReference type="InterPro" id="IPR017853">
    <property type="entry name" value="GH"/>
</dbReference>
<dbReference type="eggNOG" id="KOG0496">
    <property type="taxonomic scope" value="Eukaryota"/>
</dbReference>
<dbReference type="InterPro" id="IPR001944">
    <property type="entry name" value="Glycoside_Hdrlase_35"/>
</dbReference>
<dbReference type="GO" id="GO:0004565">
    <property type="term" value="F:beta-galactosidase activity"/>
    <property type="evidence" value="ECO:0007669"/>
    <property type="project" value="InterPro"/>
</dbReference>
<dbReference type="GeneID" id="7825152"/>
<evidence type="ECO:0000256" key="5">
    <source>
        <dbReference type="RuleBase" id="RU003679"/>
    </source>
</evidence>
<feature type="active site" description="Nucleophile" evidence="4">
    <location>
        <position position="276"/>
    </location>
</feature>
<dbReference type="InterPro" id="IPR031330">
    <property type="entry name" value="Gly_Hdrlase_35_cat"/>
</dbReference>
<evidence type="ECO:0000313" key="9">
    <source>
        <dbReference type="EMBL" id="EAR92710.1"/>
    </source>
</evidence>
<dbReference type="PRINTS" id="PR00742">
    <property type="entry name" value="GLHYDRLASE35"/>
</dbReference>
<dbReference type="SUPFAM" id="SSF51445">
    <property type="entry name" value="(Trans)glycosidases"/>
    <property type="match status" value="1"/>
</dbReference>
<evidence type="ECO:0000313" key="10">
    <source>
        <dbReference type="Proteomes" id="UP000009168"/>
    </source>
</evidence>
<keyword evidence="2 9" id="KW-0378">Hydrolase</keyword>
<sequence length="631" mass="72952">MKKELLITLGITALSAIAIVTGYLVYEQKKVVVINNPPFPTTFPQNFSLKKGEFLLNDQPLYIAAGEIHFSRVPHQYWRDRVKMIKALGLNTLSVYIMWNYHEIQPGVFDFESDDKNLRNFLQIAKEEQMYVLIRPGPYVCAEWDFGGHPYWLLKDESIELRSTDPKYLEAITLYLNRVAQEIEDYQITNNGTIILLQVENEYGYYGKNNKYPIKLQEMWESTGKIKVPYYTVDKWIFSKVGHVKGAAFGLNPGTLDIGYWYTHLLEKDMPVMSSETYPGWLTHWGQNYQGKSTKDTVKMFESIVRKRHSFSIYMVFGGSNFGLNAGANNNPFNTLFQPDITSYDYDAPINEQGAATEKYYALREMFQTYFKWDFPPVPQITPVMQISPFTVQRVSSLWQLIEKTPKQIFDSPKRFEFFDQNQGIIAYTFEVPLVKGKNELKFEQISDYARIYLTDSKEYLGTIDRIHNQKSIVFSQFYNSRANITVIVEAFGHVNFGKHMYDPKGIFTNITINKQQVQSSFSHQLIPLQDIPNFTDSISGKDVNVEGFFQANFNLDQNTTIIGDTYLDMSSWGKGYVWVNGFNLGRFWSEGPQQRLFCPSTILQKENNHIVILDLLQNNSSQVSGQLSLK</sequence>
<dbReference type="RefSeq" id="XP_001012955.1">
    <property type="nucleotide sequence ID" value="XM_001012955.1"/>
</dbReference>
<keyword evidence="10" id="KW-1185">Reference proteome</keyword>
<comment type="similarity">
    <text evidence="1 5">Belongs to the glycosyl hydrolase 35 family.</text>
</comment>
<feature type="domain" description="Beta-galactosidase 1-like first all-beta" evidence="7">
    <location>
        <begin position="413"/>
        <end position="519"/>
    </location>
</feature>
<evidence type="ECO:0000256" key="2">
    <source>
        <dbReference type="ARBA" id="ARBA00022801"/>
    </source>
</evidence>
<dbReference type="OrthoDB" id="422052at2759"/>
<dbReference type="InterPro" id="IPR008979">
    <property type="entry name" value="Galactose-bd-like_sf"/>
</dbReference>
<protein>
    <submittedName>
        <fullName evidence="9">Glycoside hydrolase family 35 protein</fullName>
    </submittedName>
</protein>
<dbReference type="InParanoid" id="Q237N1"/>
<feature type="domain" description="Glycoside hydrolase 35 catalytic" evidence="6">
    <location>
        <begin position="53"/>
        <end position="369"/>
    </location>
</feature>
<gene>
    <name evidence="9" type="ORF">TTHERM_00321550</name>
</gene>
<organism evidence="9 10">
    <name type="scientific">Tetrahymena thermophila (strain SB210)</name>
    <dbReference type="NCBI Taxonomy" id="312017"/>
    <lineage>
        <taxon>Eukaryota</taxon>
        <taxon>Sar</taxon>
        <taxon>Alveolata</taxon>
        <taxon>Ciliophora</taxon>
        <taxon>Intramacronucleata</taxon>
        <taxon>Oligohymenophorea</taxon>
        <taxon>Hymenostomatida</taxon>
        <taxon>Tetrahymenina</taxon>
        <taxon>Tetrahymenidae</taxon>
        <taxon>Tetrahymena</taxon>
    </lineage>
</organism>
<evidence type="ECO:0000256" key="3">
    <source>
        <dbReference type="ARBA" id="ARBA00023295"/>
    </source>
</evidence>
<proteinExistence type="inferred from homology"/>
<dbReference type="AlphaFoldDB" id="Q237N1"/>
<dbReference type="Pfam" id="PF21467">
    <property type="entry name" value="BetaGal_gal-bd"/>
    <property type="match status" value="1"/>
</dbReference>
<dbReference type="Proteomes" id="UP000009168">
    <property type="component" value="Unassembled WGS sequence"/>
</dbReference>
<accession>Q237N1</accession>
<dbReference type="OMA" id="FWNIHEQ"/>
<evidence type="ECO:0000256" key="4">
    <source>
        <dbReference type="PIRSR" id="PIRSR006336-1"/>
    </source>
</evidence>
<dbReference type="PIRSF" id="PIRSF006336">
    <property type="entry name" value="B-gal"/>
    <property type="match status" value="1"/>
</dbReference>
<dbReference type="PANTHER" id="PTHR23421">
    <property type="entry name" value="BETA-GALACTOSIDASE RELATED"/>
    <property type="match status" value="1"/>
</dbReference>
<reference evidence="10" key="1">
    <citation type="journal article" date="2006" name="PLoS Biol.">
        <title>Macronuclear genome sequence of the ciliate Tetrahymena thermophila, a model eukaryote.</title>
        <authorList>
            <person name="Eisen J.A."/>
            <person name="Coyne R.S."/>
            <person name="Wu M."/>
            <person name="Wu D."/>
            <person name="Thiagarajan M."/>
            <person name="Wortman J.R."/>
            <person name="Badger J.H."/>
            <person name="Ren Q."/>
            <person name="Amedeo P."/>
            <person name="Jones K.M."/>
            <person name="Tallon L.J."/>
            <person name="Delcher A.L."/>
            <person name="Salzberg S.L."/>
            <person name="Silva J.C."/>
            <person name="Haas B.J."/>
            <person name="Majoros W.H."/>
            <person name="Farzad M."/>
            <person name="Carlton J.M."/>
            <person name="Smith R.K. Jr."/>
            <person name="Garg J."/>
            <person name="Pearlman R.E."/>
            <person name="Karrer K.M."/>
            <person name="Sun L."/>
            <person name="Manning G."/>
            <person name="Elde N.C."/>
            <person name="Turkewitz A.P."/>
            <person name="Asai D.J."/>
            <person name="Wilkes D.E."/>
            <person name="Wang Y."/>
            <person name="Cai H."/>
            <person name="Collins K."/>
            <person name="Stewart B.A."/>
            <person name="Lee S.R."/>
            <person name="Wilamowska K."/>
            <person name="Weinberg Z."/>
            <person name="Ruzzo W.L."/>
            <person name="Wloga D."/>
            <person name="Gaertig J."/>
            <person name="Frankel J."/>
            <person name="Tsao C.-C."/>
            <person name="Gorovsky M.A."/>
            <person name="Keeling P.J."/>
            <person name="Waller R.F."/>
            <person name="Patron N.J."/>
            <person name="Cherry J.M."/>
            <person name="Stover N.A."/>
            <person name="Krieger C.J."/>
            <person name="del Toro C."/>
            <person name="Ryder H.F."/>
            <person name="Williamson S.C."/>
            <person name="Barbeau R.A."/>
            <person name="Hamilton E.P."/>
            <person name="Orias E."/>
        </authorList>
    </citation>
    <scope>NUCLEOTIDE SEQUENCE [LARGE SCALE GENOMIC DNA]</scope>
    <source>
        <strain evidence="10">SB210</strain>
    </source>
</reference>
<dbReference type="EMBL" id="GG662743">
    <property type="protein sequence ID" value="EAR92710.1"/>
    <property type="molecule type" value="Genomic_DNA"/>
</dbReference>
<dbReference type="Pfam" id="PF01301">
    <property type="entry name" value="Glyco_hydro_35"/>
    <property type="match status" value="1"/>
</dbReference>
<evidence type="ECO:0000259" key="8">
    <source>
        <dbReference type="Pfam" id="PF21467"/>
    </source>
</evidence>
<evidence type="ECO:0000256" key="1">
    <source>
        <dbReference type="ARBA" id="ARBA00009809"/>
    </source>
</evidence>
<keyword evidence="3" id="KW-0326">Glycosidase</keyword>
<name>Q237N1_TETTS</name>
<dbReference type="Gene3D" id="3.20.20.80">
    <property type="entry name" value="Glycosidases"/>
    <property type="match status" value="1"/>
</dbReference>
<dbReference type="STRING" id="312017.Q237N1"/>
<dbReference type="KEGG" id="tet:TTHERM_00321550"/>